<name>A0ABT1W4Z4_9PROT</name>
<dbReference type="Proteomes" id="UP001524587">
    <property type="component" value="Unassembled WGS sequence"/>
</dbReference>
<gene>
    <name evidence="1" type="ORF">NFI95_05780</name>
</gene>
<keyword evidence="2" id="KW-1185">Reference proteome</keyword>
<comment type="caution">
    <text evidence="1">The sequence shown here is derived from an EMBL/GenBank/DDBJ whole genome shotgun (WGS) entry which is preliminary data.</text>
</comment>
<organism evidence="1 2">
    <name type="scientific">Endosaccharibacter trunci</name>
    <dbReference type="NCBI Taxonomy" id="2812733"/>
    <lineage>
        <taxon>Bacteria</taxon>
        <taxon>Pseudomonadati</taxon>
        <taxon>Pseudomonadota</taxon>
        <taxon>Alphaproteobacteria</taxon>
        <taxon>Acetobacterales</taxon>
        <taxon>Acetobacteraceae</taxon>
        <taxon>Endosaccharibacter</taxon>
    </lineage>
</organism>
<evidence type="ECO:0000313" key="1">
    <source>
        <dbReference type="EMBL" id="MCQ8277954.1"/>
    </source>
</evidence>
<evidence type="ECO:0000313" key="2">
    <source>
        <dbReference type="Proteomes" id="UP001524587"/>
    </source>
</evidence>
<dbReference type="EMBL" id="JAMSKV010000004">
    <property type="protein sequence ID" value="MCQ8277954.1"/>
    <property type="molecule type" value="Genomic_DNA"/>
</dbReference>
<sequence length="102" mass="10845">MPHPSSSARLATANLAIALDKIEAAAKGNENIETWAVGLRVLAESRDWPRMEVCISLLLECLSADLINSAVPSILHAVADAIEHAAELDQHTNKHAVSAEVA</sequence>
<accession>A0ABT1W4Z4</accession>
<proteinExistence type="predicted"/>
<protein>
    <submittedName>
        <fullName evidence="1">Uncharacterized protein</fullName>
    </submittedName>
</protein>
<dbReference type="RefSeq" id="WP_422863419.1">
    <property type="nucleotide sequence ID" value="NZ_JAMSKV010000004.1"/>
</dbReference>
<reference evidence="1 2" key="1">
    <citation type="submission" date="2022-06" db="EMBL/GenBank/DDBJ databases">
        <title>Endosaccharibacter gen. nov., sp. nov., endophytic bacteria isolated from sugarcane.</title>
        <authorList>
            <person name="Pitiwittayakul N."/>
            <person name="Yukphan P."/>
            <person name="Charoenyingcharoen P."/>
            <person name="Tanasupawat S."/>
        </authorList>
    </citation>
    <scope>NUCLEOTIDE SEQUENCE [LARGE SCALE GENOMIC DNA]</scope>
    <source>
        <strain evidence="1 2">KSS8</strain>
    </source>
</reference>